<gene>
    <name evidence="2" type="ORF">PLEPLA_LOCUS40816</name>
</gene>
<reference evidence="2" key="1">
    <citation type="submission" date="2020-03" db="EMBL/GenBank/DDBJ databases">
        <authorList>
            <person name="Weist P."/>
        </authorList>
    </citation>
    <scope>NUCLEOTIDE SEQUENCE</scope>
</reference>
<evidence type="ECO:0000256" key="1">
    <source>
        <dbReference type="SAM" id="MobiDB-lite"/>
    </source>
</evidence>
<name>A0A9N7VIR9_PLEPL</name>
<accession>A0A9N7VIR9</accession>
<keyword evidence="3" id="KW-1185">Reference proteome</keyword>
<dbReference type="EMBL" id="CADEAL010004156">
    <property type="protein sequence ID" value="CAB1453066.1"/>
    <property type="molecule type" value="Genomic_DNA"/>
</dbReference>
<organism evidence="2 3">
    <name type="scientific">Pleuronectes platessa</name>
    <name type="common">European plaice</name>
    <dbReference type="NCBI Taxonomy" id="8262"/>
    <lineage>
        <taxon>Eukaryota</taxon>
        <taxon>Metazoa</taxon>
        <taxon>Chordata</taxon>
        <taxon>Craniata</taxon>
        <taxon>Vertebrata</taxon>
        <taxon>Euteleostomi</taxon>
        <taxon>Actinopterygii</taxon>
        <taxon>Neopterygii</taxon>
        <taxon>Teleostei</taxon>
        <taxon>Neoteleostei</taxon>
        <taxon>Acanthomorphata</taxon>
        <taxon>Carangaria</taxon>
        <taxon>Pleuronectiformes</taxon>
        <taxon>Pleuronectoidei</taxon>
        <taxon>Pleuronectidae</taxon>
        <taxon>Pleuronectes</taxon>
    </lineage>
</organism>
<evidence type="ECO:0000313" key="3">
    <source>
        <dbReference type="Proteomes" id="UP001153269"/>
    </source>
</evidence>
<sequence length="102" mass="10994">MAQAHAFSANTYGEARPSPGGTHKCPGTFYCVTASSIPTPALPHQPPTLQPPLLSIPHNNSTIPALSFSSGTKGFSLFTPQTISDDRMKLVQQHSFELMDHF</sequence>
<protein>
    <submittedName>
        <fullName evidence="2">Uncharacterized protein</fullName>
    </submittedName>
</protein>
<dbReference type="Proteomes" id="UP001153269">
    <property type="component" value="Unassembled WGS sequence"/>
</dbReference>
<evidence type="ECO:0000313" key="2">
    <source>
        <dbReference type="EMBL" id="CAB1453066.1"/>
    </source>
</evidence>
<comment type="caution">
    <text evidence="2">The sequence shown here is derived from an EMBL/GenBank/DDBJ whole genome shotgun (WGS) entry which is preliminary data.</text>
</comment>
<feature type="region of interest" description="Disordered" evidence="1">
    <location>
        <begin position="1"/>
        <end position="20"/>
    </location>
</feature>
<dbReference type="AlphaFoldDB" id="A0A9N7VIR9"/>
<proteinExistence type="predicted"/>